<evidence type="ECO:0000313" key="3">
    <source>
        <dbReference type="Proteomes" id="UP000184389"/>
    </source>
</evidence>
<organism evidence="2 3">
    <name type="scientific">Sporanaerobacter acetigenes DSM 13106</name>
    <dbReference type="NCBI Taxonomy" id="1123281"/>
    <lineage>
        <taxon>Bacteria</taxon>
        <taxon>Bacillati</taxon>
        <taxon>Bacillota</taxon>
        <taxon>Tissierellia</taxon>
        <taxon>Tissierellales</taxon>
        <taxon>Sporanaerobacteraceae</taxon>
        <taxon>Sporanaerobacter</taxon>
    </lineage>
</organism>
<reference evidence="2 3" key="1">
    <citation type="submission" date="2016-11" db="EMBL/GenBank/DDBJ databases">
        <authorList>
            <person name="Jaros S."/>
            <person name="Januszkiewicz K."/>
            <person name="Wedrychowicz H."/>
        </authorList>
    </citation>
    <scope>NUCLEOTIDE SEQUENCE [LARGE SCALE GENOMIC DNA]</scope>
    <source>
        <strain evidence="2 3">DSM 13106</strain>
    </source>
</reference>
<dbReference type="InterPro" id="IPR015102">
    <property type="entry name" value="Tscrpt_reg_HTH_FeoC"/>
</dbReference>
<dbReference type="AlphaFoldDB" id="A0A1M5VTV3"/>
<dbReference type="Gene3D" id="1.10.10.10">
    <property type="entry name" value="Winged helix-like DNA-binding domain superfamily/Winged helix DNA-binding domain"/>
    <property type="match status" value="1"/>
</dbReference>
<dbReference type="RefSeq" id="WP_072743731.1">
    <property type="nucleotide sequence ID" value="NZ_FQXR01000004.1"/>
</dbReference>
<gene>
    <name evidence="2" type="ORF">SAMN02745180_01055</name>
</gene>
<dbReference type="STRING" id="1123281.SAMN02745180_01055"/>
<dbReference type="InterPro" id="IPR036388">
    <property type="entry name" value="WH-like_DNA-bd_sf"/>
</dbReference>
<name>A0A1M5VTV3_9FIRM</name>
<feature type="domain" description="Transcriptional regulator HTH-type FeoC" evidence="1">
    <location>
        <begin position="6"/>
        <end position="61"/>
    </location>
</feature>
<dbReference type="SUPFAM" id="SSF46785">
    <property type="entry name" value="Winged helix' DNA-binding domain"/>
    <property type="match status" value="1"/>
</dbReference>
<evidence type="ECO:0000259" key="1">
    <source>
        <dbReference type="Pfam" id="PF09012"/>
    </source>
</evidence>
<accession>A0A1M5VTV3</accession>
<proteinExistence type="predicted"/>
<dbReference type="InterPro" id="IPR036390">
    <property type="entry name" value="WH_DNA-bd_sf"/>
</dbReference>
<protein>
    <submittedName>
        <fullName evidence="2">FeoC like transcriptional regulator</fullName>
    </submittedName>
</protein>
<evidence type="ECO:0000313" key="2">
    <source>
        <dbReference type="EMBL" id="SHH78695.1"/>
    </source>
</evidence>
<dbReference type="OrthoDB" id="1707848at2"/>
<dbReference type="EMBL" id="FQXR01000004">
    <property type="protein sequence ID" value="SHH78695.1"/>
    <property type="molecule type" value="Genomic_DNA"/>
</dbReference>
<dbReference type="Proteomes" id="UP000184389">
    <property type="component" value="Unassembled WGS sequence"/>
</dbReference>
<keyword evidence="3" id="KW-1185">Reference proteome</keyword>
<dbReference type="Pfam" id="PF09012">
    <property type="entry name" value="FeoC"/>
    <property type="match status" value="1"/>
</dbReference>
<sequence>MLLETLREIKNQPIFSKKSLADKLNISEDMVGNALEQLKRMGYIEEEKPNAHCSGNCKFCSFNCSSSSLNTMTITPKGEKLLSSN</sequence>